<comment type="caution">
    <text evidence="2">The sequence shown here is derived from an EMBL/GenBank/DDBJ whole genome shotgun (WGS) entry which is preliminary data.</text>
</comment>
<dbReference type="PANTHER" id="PTHR46632:SF16">
    <property type="entry name" value="E3 UBIQUITIN-PROTEIN LIGASE SINA-LIKE 10"/>
    <property type="match status" value="1"/>
</dbReference>
<keyword evidence="3" id="KW-1185">Reference proteome</keyword>
<dbReference type="Proteomes" id="UP000734854">
    <property type="component" value="Unassembled WGS sequence"/>
</dbReference>
<dbReference type="EMBL" id="JACMSC010000003">
    <property type="protein sequence ID" value="KAG6526887.1"/>
    <property type="molecule type" value="Genomic_DNA"/>
</dbReference>
<feature type="region of interest" description="Disordered" evidence="1">
    <location>
        <begin position="1"/>
        <end position="50"/>
    </location>
</feature>
<proteinExistence type="predicted"/>
<dbReference type="AlphaFoldDB" id="A0A8J5HTC2"/>
<feature type="compositionally biased region" description="Basic residues" evidence="1">
    <location>
        <begin position="1"/>
        <end position="17"/>
    </location>
</feature>
<protein>
    <submittedName>
        <fullName evidence="2">Uncharacterized protein</fullName>
    </submittedName>
</protein>
<evidence type="ECO:0000313" key="3">
    <source>
        <dbReference type="Proteomes" id="UP000734854"/>
    </source>
</evidence>
<sequence>MPIKHSSGKRKKRRRKSTSSSPSTENIEKKSNSSSPSTENMEEKSNSSSPSEWTTVRIKLDILRCALCNRHLIPPIYQFEKGFIVTCPKCRRCSSSTPGFIRNYALEQVIESLSIRCSHSIHESYGALVQHLTTEHNFTIYNFSYDIPLRVSMSLAEPLLVLNASNDDDGDIFVLLNMFDKFDSDTNPSLDYYVPSTFARSICNEALLGKDPHLARRTDKKGHMAVTGTNCEVVKALVDADLAIVMLPDRDSKSSTAPPSKKLNWELTSNSDQLMSMDKASTHATDLTESPETRAPSEFHSQGKRLVLRQSSPPNLSTPGGSQVQIHEVKVKEKHYRESGGQISLMDDLAEVVEAGAAKNKMILLDPSKSLLQHLP</sequence>
<reference evidence="2 3" key="1">
    <citation type="submission" date="2020-08" db="EMBL/GenBank/DDBJ databases">
        <title>Plant Genome Project.</title>
        <authorList>
            <person name="Zhang R.-G."/>
        </authorList>
    </citation>
    <scope>NUCLEOTIDE SEQUENCE [LARGE SCALE GENOMIC DNA]</scope>
    <source>
        <tissue evidence="2">Rhizome</tissue>
    </source>
</reference>
<organism evidence="2 3">
    <name type="scientific">Zingiber officinale</name>
    <name type="common">Ginger</name>
    <name type="synonym">Amomum zingiber</name>
    <dbReference type="NCBI Taxonomy" id="94328"/>
    <lineage>
        <taxon>Eukaryota</taxon>
        <taxon>Viridiplantae</taxon>
        <taxon>Streptophyta</taxon>
        <taxon>Embryophyta</taxon>
        <taxon>Tracheophyta</taxon>
        <taxon>Spermatophyta</taxon>
        <taxon>Magnoliopsida</taxon>
        <taxon>Liliopsida</taxon>
        <taxon>Zingiberales</taxon>
        <taxon>Zingiberaceae</taxon>
        <taxon>Zingiber</taxon>
    </lineage>
</organism>
<dbReference type="InterPro" id="IPR044286">
    <property type="entry name" value="SINL_plant"/>
</dbReference>
<gene>
    <name evidence="2" type="ORF">ZIOFF_008974</name>
</gene>
<feature type="region of interest" description="Disordered" evidence="1">
    <location>
        <begin position="278"/>
        <end position="302"/>
    </location>
</feature>
<accession>A0A8J5HTC2</accession>
<dbReference type="PANTHER" id="PTHR46632">
    <property type="entry name" value="E3 UBIQUITIN-PROTEIN LIGASE SINA-LIKE 4"/>
    <property type="match status" value="1"/>
</dbReference>
<evidence type="ECO:0000313" key="2">
    <source>
        <dbReference type="EMBL" id="KAG6526887.1"/>
    </source>
</evidence>
<evidence type="ECO:0000256" key="1">
    <source>
        <dbReference type="SAM" id="MobiDB-lite"/>
    </source>
</evidence>
<name>A0A8J5HTC2_ZINOF</name>